<sequence>RTKQTALCDCATVPTTQLPKGISHSYELGIKKTRRRWKDHSKGFPDITGNSPKSF</sequence>
<gene>
    <name evidence="1" type="ORF">MTR67_000480</name>
</gene>
<dbReference type="Proteomes" id="UP001234989">
    <property type="component" value="Chromosome 1"/>
</dbReference>
<evidence type="ECO:0000313" key="2">
    <source>
        <dbReference type="Proteomes" id="UP001234989"/>
    </source>
</evidence>
<proteinExistence type="predicted"/>
<protein>
    <submittedName>
        <fullName evidence="1">Uncharacterized protein</fullName>
    </submittedName>
</protein>
<dbReference type="AlphaFoldDB" id="A0AAF0PQ41"/>
<organism evidence="1 2">
    <name type="scientific">Solanum verrucosum</name>
    <dbReference type="NCBI Taxonomy" id="315347"/>
    <lineage>
        <taxon>Eukaryota</taxon>
        <taxon>Viridiplantae</taxon>
        <taxon>Streptophyta</taxon>
        <taxon>Embryophyta</taxon>
        <taxon>Tracheophyta</taxon>
        <taxon>Spermatophyta</taxon>
        <taxon>Magnoliopsida</taxon>
        <taxon>eudicotyledons</taxon>
        <taxon>Gunneridae</taxon>
        <taxon>Pentapetalae</taxon>
        <taxon>asterids</taxon>
        <taxon>lamiids</taxon>
        <taxon>Solanales</taxon>
        <taxon>Solanaceae</taxon>
        <taxon>Solanoideae</taxon>
        <taxon>Solaneae</taxon>
        <taxon>Solanum</taxon>
    </lineage>
</organism>
<evidence type="ECO:0000313" key="1">
    <source>
        <dbReference type="EMBL" id="WMV07095.1"/>
    </source>
</evidence>
<accession>A0AAF0PQ41</accession>
<dbReference type="EMBL" id="CP133612">
    <property type="protein sequence ID" value="WMV07095.1"/>
    <property type="molecule type" value="Genomic_DNA"/>
</dbReference>
<reference evidence="1" key="1">
    <citation type="submission" date="2023-08" db="EMBL/GenBank/DDBJ databases">
        <title>A de novo genome assembly of Solanum verrucosum Schlechtendal, a Mexican diploid species geographically isolated from the other diploid A-genome species in potato relatives.</title>
        <authorList>
            <person name="Hosaka K."/>
        </authorList>
    </citation>
    <scope>NUCLEOTIDE SEQUENCE</scope>
    <source>
        <tissue evidence="1">Young leaves</tissue>
    </source>
</reference>
<feature type="non-terminal residue" evidence="1">
    <location>
        <position position="1"/>
    </location>
</feature>
<name>A0AAF0PQ41_SOLVR</name>
<keyword evidence="2" id="KW-1185">Reference proteome</keyword>